<reference evidence="7" key="3">
    <citation type="submission" date="2020-04" db="EMBL/GenBank/DDBJ databases">
        <authorList>
            <person name="Tanveer F."/>
            <person name="Xie Y."/>
            <person name="Shinwari Z.K."/>
        </authorList>
    </citation>
    <scope>NUCLEOTIDE SEQUENCE</scope>
    <source>
        <strain evidence="7">MOSEL-ME25</strain>
    </source>
</reference>
<keyword evidence="4" id="KW-0456">Lyase</keyword>
<dbReference type="GO" id="GO:0016829">
    <property type="term" value="F:lyase activity"/>
    <property type="evidence" value="ECO:0007669"/>
    <property type="project" value="UniProtKB-KW"/>
</dbReference>
<evidence type="ECO:0000256" key="1">
    <source>
        <dbReference type="ARBA" id="ARBA00004761"/>
    </source>
</evidence>
<dbReference type="OrthoDB" id="9802667at2"/>
<dbReference type="EMBL" id="JABEVU030000001">
    <property type="protein sequence ID" value="MDB0580815.1"/>
    <property type="molecule type" value="Genomic_DNA"/>
</dbReference>
<dbReference type="InterPro" id="IPR013785">
    <property type="entry name" value="Aldolase_TIM"/>
</dbReference>
<comment type="pathway">
    <text evidence="1">Carbohydrate acid metabolism.</text>
</comment>
<organism evidence="6 8">
    <name type="scientific">Salinicoccus roseus</name>
    <dbReference type="NCBI Taxonomy" id="45670"/>
    <lineage>
        <taxon>Bacteria</taxon>
        <taxon>Bacillati</taxon>
        <taxon>Bacillota</taxon>
        <taxon>Bacilli</taxon>
        <taxon>Bacillales</taxon>
        <taxon>Staphylococcaceae</taxon>
        <taxon>Salinicoccus</taxon>
    </lineage>
</organism>
<evidence type="ECO:0000256" key="5">
    <source>
        <dbReference type="ARBA" id="ARBA00023277"/>
    </source>
</evidence>
<evidence type="ECO:0000256" key="3">
    <source>
        <dbReference type="ARBA" id="ARBA00011233"/>
    </source>
</evidence>
<protein>
    <submittedName>
        <fullName evidence="7">Bifunctional 4-hydroxy-2-oxoglutarate aldolase/2-dehydro-3-deoxy-phosphogluconate aldolase</fullName>
    </submittedName>
</protein>
<reference evidence="7 9" key="4">
    <citation type="submission" date="2022-12" db="EMBL/GenBank/DDBJ databases">
        <title>Genome analysis and biological profiling of marine Salinicoccus roseus MOSEL-ME25.</title>
        <authorList>
            <person name="Mirza F.T."/>
            <person name="Xie Y."/>
            <person name="Shinwari Z.K."/>
        </authorList>
    </citation>
    <scope>NUCLEOTIDE SEQUENCE [LARGE SCALE GENOMIC DNA]</scope>
    <source>
        <strain evidence="7 9">MOSEL-ME25</strain>
    </source>
</reference>
<dbReference type="AlphaFoldDB" id="A0A0C2HGF4"/>
<dbReference type="PANTHER" id="PTHR30246">
    <property type="entry name" value="2-KETO-3-DEOXY-6-PHOSPHOGLUCONATE ALDOLASE"/>
    <property type="match status" value="1"/>
</dbReference>
<dbReference type="Pfam" id="PF01081">
    <property type="entry name" value="Aldolase"/>
    <property type="match status" value="1"/>
</dbReference>
<comment type="subunit">
    <text evidence="3">Homotrimer.</text>
</comment>
<dbReference type="EMBL" id="JXII01000006">
    <property type="protein sequence ID" value="KIH70704.1"/>
    <property type="molecule type" value="Genomic_DNA"/>
</dbReference>
<comment type="similarity">
    <text evidence="2">Belongs to the KHG/KDPG aldolase family.</text>
</comment>
<dbReference type="PANTHER" id="PTHR30246:SF1">
    <property type="entry name" value="2-DEHYDRO-3-DEOXY-6-PHOSPHOGALACTONATE ALDOLASE-RELATED"/>
    <property type="match status" value="1"/>
</dbReference>
<evidence type="ECO:0000313" key="7">
    <source>
        <dbReference type="EMBL" id="MDB0580815.1"/>
    </source>
</evidence>
<reference evidence="9" key="2">
    <citation type="submission" date="2020-04" db="EMBL/GenBank/DDBJ databases">
        <title>Genome analysis and biological profiling of marine Cellulosimicrobium funkei MOSEL-ME6.</title>
        <authorList>
            <person name="Tanveer F."/>
            <person name="Xie Y."/>
            <person name="Shinwari Z.K."/>
        </authorList>
    </citation>
    <scope>NUCLEOTIDE SEQUENCE [LARGE SCALE GENOMIC DNA]</scope>
    <source>
        <strain evidence="9">MOSEL-ME25</strain>
    </source>
</reference>
<evidence type="ECO:0000256" key="2">
    <source>
        <dbReference type="ARBA" id="ARBA00006906"/>
    </source>
</evidence>
<keyword evidence="9" id="KW-1185">Reference proteome</keyword>
<dbReference type="STRING" id="45670.SN16_08370"/>
<comment type="caution">
    <text evidence="6">The sequence shown here is derived from an EMBL/GenBank/DDBJ whole genome shotgun (WGS) entry which is preliminary data.</text>
</comment>
<keyword evidence="5" id="KW-0119">Carbohydrate metabolism</keyword>
<dbReference type="InterPro" id="IPR000887">
    <property type="entry name" value="Aldlse_KDPG_KHG"/>
</dbReference>
<evidence type="ECO:0000313" key="6">
    <source>
        <dbReference type="EMBL" id="KIH70704.1"/>
    </source>
</evidence>
<dbReference type="Proteomes" id="UP000031546">
    <property type="component" value="Unassembled WGS sequence"/>
</dbReference>
<evidence type="ECO:0000313" key="8">
    <source>
        <dbReference type="Proteomes" id="UP000031546"/>
    </source>
</evidence>
<dbReference type="Proteomes" id="UP000527860">
    <property type="component" value="Unassembled WGS sequence"/>
</dbReference>
<name>A0A0C2HGF4_9STAP</name>
<reference evidence="6 8" key="1">
    <citation type="submission" date="2015-01" db="EMBL/GenBank/DDBJ databases">
        <title>Genome sequences of high lactate-tolerant strain Salinicoccus roseus W12 with industrial interest.</title>
        <authorList>
            <person name="Wang H."/>
            <person name="Yu B."/>
        </authorList>
    </citation>
    <scope>NUCLEOTIDE SEQUENCE [LARGE SCALE GENOMIC DNA]</scope>
    <source>
        <strain evidence="6 8">W12</strain>
    </source>
</reference>
<evidence type="ECO:0000313" key="9">
    <source>
        <dbReference type="Proteomes" id="UP000527860"/>
    </source>
</evidence>
<gene>
    <name evidence="7" type="ORF">F7P68_0009745</name>
    <name evidence="6" type="ORF">SN16_08370</name>
</gene>
<evidence type="ECO:0000256" key="4">
    <source>
        <dbReference type="ARBA" id="ARBA00023239"/>
    </source>
</evidence>
<dbReference type="GeneID" id="77845568"/>
<proteinExistence type="inferred from homology"/>
<dbReference type="Gene3D" id="3.20.20.70">
    <property type="entry name" value="Aldolase class I"/>
    <property type="match status" value="1"/>
</dbReference>
<dbReference type="CDD" id="cd00452">
    <property type="entry name" value="KDPG_aldolase"/>
    <property type="match status" value="1"/>
</dbReference>
<sequence length="208" mass="22499">MTVLGRIKEHKMVGILRGYDTEDAVKIVDTLVKNNFRVIEVALNSPNSLKTLKVLKEKFGDEIILGAGTVLTVEAAKECVAIGVQFLLSPAYGERVLQYAKSRGILYIPGCYTPTEIYEAYLAGAKMIKVFPAGQLGATYIKDVLAPMDDLVLLPTGGVNPDNIRAYLNSGAQAVGISSALVPSNRTVDDALLEEIGERVEKLKTEVD</sequence>
<dbReference type="RefSeq" id="WP_040106162.1">
    <property type="nucleotide sequence ID" value="NZ_CANMYM010000005.1"/>
</dbReference>
<dbReference type="NCBIfam" id="TIGR01182">
    <property type="entry name" value="eda"/>
    <property type="match status" value="1"/>
</dbReference>
<dbReference type="SUPFAM" id="SSF51569">
    <property type="entry name" value="Aldolase"/>
    <property type="match status" value="1"/>
</dbReference>
<accession>A0A0C2HGF4</accession>